<keyword evidence="5 7" id="KW-0863">Zinc-finger</keyword>
<dbReference type="InterPro" id="IPR002893">
    <property type="entry name" value="Znf_MYND"/>
</dbReference>
<evidence type="ECO:0000256" key="7">
    <source>
        <dbReference type="PROSITE-ProRule" id="PRU00134"/>
    </source>
</evidence>
<protein>
    <recommendedName>
        <fullName evidence="9">MYND-type domain-containing protein</fullName>
    </recommendedName>
</protein>
<evidence type="ECO:0000256" key="5">
    <source>
        <dbReference type="ARBA" id="ARBA00022771"/>
    </source>
</evidence>
<evidence type="ECO:0000256" key="8">
    <source>
        <dbReference type="SAM" id="MobiDB-lite"/>
    </source>
</evidence>
<dbReference type="Gene3D" id="6.10.140.2220">
    <property type="match status" value="1"/>
</dbReference>
<proteinExistence type="inferred from homology"/>
<accession>A0A2T9YZA7</accession>
<dbReference type="GO" id="GO:0005737">
    <property type="term" value="C:cytoplasm"/>
    <property type="evidence" value="ECO:0007669"/>
    <property type="project" value="UniProtKB-SubCell"/>
</dbReference>
<evidence type="ECO:0000313" key="11">
    <source>
        <dbReference type="Proteomes" id="UP000245383"/>
    </source>
</evidence>
<dbReference type="GO" id="GO:1990304">
    <property type="term" value="C:MUB1-RAD6-UBR2 ubiquitin ligase complex"/>
    <property type="evidence" value="ECO:0007669"/>
    <property type="project" value="TreeGrafter"/>
</dbReference>
<dbReference type="PROSITE" id="PS50865">
    <property type="entry name" value="ZF_MYND_2"/>
    <property type="match status" value="1"/>
</dbReference>
<dbReference type="Pfam" id="PF01753">
    <property type="entry name" value="zf-MYND"/>
    <property type="match status" value="1"/>
</dbReference>
<dbReference type="GO" id="GO:0008270">
    <property type="term" value="F:zinc ion binding"/>
    <property type="evidence" value="ECO:0007669"/>
    <property type="project" value="UniProtKB-KW"/>
</dbReference>
<keyword evidence="4" id="KW-0479">Metal-binding</keyword>
<dbReference type="Proteomes" id="UP000245383">
    <property type="component" value="Unassembled WGS sequence"/>
</dbReference>
<dbReference type="PANTHER" id="PTHR47442:SF1">
    <property type="entry name" value="MYND-TYPE ZINC FINGER PROTEIN MUB1"/>
    <property type="match status" value="1"/>
</dbReference>
<dbReference type="GO" id="GO:0007163">
    <property type="term" value="P:establishment or maintenance of cell polarity"/>
    <property type="evidence" value="ECO:0007669"/>
    <property type="project" value="TreeGrafter"/>
</dbReference>
<comment type="caution">
    <text evidence="10">The sequence shown here is derived from an EMBL/GenBank/DDBJ whole genome shotgun (WGS) entry which is preliminary data.</text>
</comment>
<dbReference type="InterPro" id="IPR051664">
    <property type="entry name" value="MYND-type_zinc_finger"/>
</dbReference>
<feature type="region of interest" description="Disordered" evidence="8">
    <location>
        <begin position="493"/>
        <end position="521"/>
    </location>
</feature>
<keyword evidence="11" id="KW-1185">Reference proteome</keyword>
<evidence type="ECO:0000256" key="4">
    <source>
        <dbReference type="ARBA" id="ARBA00022723"/>
    </source>
</evidence>
<keyword evidence="6" id="KW-0862">Zinc</keyword>
<evidence type="ECO:0000256" key="1">
    <source>
        <dbReference type="ARBA" id="ARBA00004496"/>
    </source>
</evidence>
<reference evidence="10 11" key="1">
    <citation type="journal article" date="2018" name="MBio">
        <title>Comparative Genomics Reveals the Core Gene Toolbox for the Fungus-Insect Symbiosis.</title>
        <authorList>
            <person name="Wang Y."/>
            <person name="Stata M."/>
            <person name="Wang W."/>
            <person name="Stajich J.E."/>
            <person name="White M.M."/>
            <person name="Moncalvo J.M."/>
        </authorList>
    </citation>
    <scope>NUCLEOTIDE SEQUENCE [LARGE SCALE GENOMIC DNA]</scope>
    <source>
        <strain evidence="10 11">SWE-8-4</strain>
    </source>
</reference>
<dbReference type="PANTHER" id="PTHR47442">
    <property type="entry name" value="MYND-TYPE ZINC FINGER PROTEIN MUB1"/>
    <property type="match status" value="1"/>
</dbReference>
<dbReference type="AlphaFoldDB" id="A0A2T9YZA7"/>
<organism evidence="10 11">
    <name type="scientific">Smittium simulii</name>
    <dbReference type="NCBI Taxonomy" id="133385"/>
    <lineage>
        <taxon>Eukaryota</taxon>
        <taxon>Fungi</taxon>
        <taxon>Fungi incertae sedis</taxon>
        <taxon>Zoopagomycota</taxon>
        <taxon>Kickxellomycotina</taxon>
        <taxon>Harpellomycetes</taxon>
        <taxon>Harpellales</taxon>
        <taxon>Legeriomycetaceae</taxon>
        <taxon>Smittium</taxon>
    </lineage>
</organism>
<keyword evidence="3" id="KW-0963">Cytoplasm</keyword>
<dbReference type="OrthoDB" id="5594178at2759"/>
<comment type="similarity">
    <text evidence="2">Belongs to the MUB1/samB family.</text>
</comment>
<evidence type="ECO:0000256" key="3">
    <source>
        <dbReference type="ARBA" id="ARBA00022490"/>
    </source>
</evidence>
<comment type="subcellular location">
    <subcellularLocation>
        <location evidence="1">Cytoplasm</location>
    </subcellularLocation>
</comment>
<gene>
    <name evidence="10" type="ORF">BB561_000411</name>
</gene>
<feature type="domain" description="MYND-type" evidence="9">
    <location>
        <begin position="412"/>
        <end position="454"/>
    </location>
</feature>
<name>A0A2T9YZA7_9FUNG</name>
<dbReference type="EMBL" id="MBFR01000008">
    <property type="protein sequence ID" value="PVU97670.1"/>
    <property type="molecule type" value="Genomic_DNA"/>
</dbReference>
<evidence type="ECO:0000256" key="2">
    <source>
        <dbReference type="ARBA" id="ARBA00010655"/>
    </source>
</evidence>
<dbReference type="SUPFAM" id="SSF144232">
    <property type="entry name" value="HIT/MYND zinc finger-like"/>
    <property type="match status" value="1"/>
</dbReference>
<dbReference type="GO" id="GO:0006511">
    <property type="term" value="P:ubiquitin-dependent protein catabolic process"/>
    <property type="evidence" value="ECO:0007669"/>
    <property type="project" value="TreeGrafter"/>
</dbReference>
<evidence type="ECO:0000313" key="10">
    <source>
        <dbReference type="EMBL" id="PVU97670.1"/>
    </source>
</evidence>
<sequence length="693" mass="78074">MRESNFNFPITNKACVSISSALYDRRALDCTAVLPLVNSLWNLGYLTLSSARIREIMTTDGGLERLVRILRSSRISKDPKDTHKTWKWLMAYHCVINIGVRGTEPVRKHVVQTGAISIIVDILEAYLKKMEVVDMGKQINQIKNITNATSLVAKGAYNFNNVGNGSLNQQFDSSSINREGFFNSSNSNLNNNNMRSENAPTQYDPFYNNRNNSNTSISQEHSQTGPAYGSIYNNLNSSENAGISVNRNSNQAVEDEIQMSLEDQRPITELNLSSISTLSARSQVTSSSLSNRPYEHNRLEVLQMQYEQAQRDLQKIDNVMFRPEDVALALQLLAYVSKYSEVRQALHCVTINSPNSSSTETINNKRYVNVFSLVQKFTFRNNLQYMQGWAGIIMTNMCRKDDKMGGIRKCANVNCQKWETPSLPFAKCRRCRKAKYCSRECQSIAWASGHKNWCSERVGSYDINDNTIEAAQQPAIPRDNPNATQLIFLNNTQSNTSGAVRRNPRSNNLNQYSPYPASRNQNVNVNSLLNNGMINSNENNNRSTSIPNFNNITRPISGSHQISQLAFSSNSSNLSHINTTQNSNNIARNVPLQLGSTSRNNNINEISNIQSGPRQQVFMQNAQPETLSFRNYNHEHFNSNASSSINLNNNNNSIQNVVLSENNPQPEMYSISNENSNNFINTNPYRNNFGSNF</sequence>
<evidence type="ECO:0000259" key="9">
    <source>
        <dbReference type="PROSITE" id="PS50865"/>
    </source>
</evidence>
<evidence type="ECO:0000256" key="6">
    <source>
        <dbReference type="ARBA" id="ARBA00022833"/>
    </source>
</evidence>